<dbReference type="AlphaFoldDB" id="A0AAV2RFY7"/>
<evidence type="ECO:0000256" key="1">
    <source>
        <dbReference type="ARBA" id="ARBA00006991"/>
    </source>
</evidence>
<evidence type="ECO:0000259" key="7">
    <source>
        <dbReference type="PROSITE" id="PS50157"/>
    </source>
</evidence>
<evidence type="ECO:0000313" key="9">
    <source>
        <dbReference type="Proteomes" id="UP001497623"/>
    </source>
</evidence>
<dbReference type="SUPFAM" id="SSF57667">
    <property type="entry name" value="beta-beta-alpha zinc fingers"/>
    <property type="match status" value="1"/>
</dbReference>
<keyword evidence="5" id="KW-0862">Zinc</keyword>
<keyword evidence="4 6" id="KW-0863">Zinc-finger</keyword>
<dbReference type="Gene3D" id="3.30.160.60">
    <property type="entry name" value="Classic Zinc Finger"/>
    <property type="match status" value="2"/>
</dbReference>
<dbReference type="GO" id="GO:0000981">
    <property type="term" value="F:DNA-binding transcription factor activity, RNA polymerase II-specific"/>
    <property type="evidence" value="ECO:0007669"/>
    <property type="project" value="TreeGrafter"/>
</dbReference>
<keyword evidence="9" id="KW-1185">Reference proteome</keyword>
<reference evidence="8 9" key="1">
    <citation type="submission" date="2024-05" db="EMBL/GenBank/DDBJ databases">
        <authorList>
            <person name="Wallberg A."/>
        </authorList>
    </citation>
    <scope>NUCLEOTIDE SEQUENCE [LARGE SCALE GENOMIC DNA]</scope>
</reference>
<evidence type="ECO:0000256" key="3">
    <source>
        <dbReference type="ARBA" id="ARBA00022737"/>
    </source>
</evidence>
<evidence type="ECO:0000256" key="5">
    <source>
        <dbReference type="ARBA" id="ARBA00022833"/>
    </source>
</evidence>
<feature type="domain" description="C2H2-type" evidence="7">
    <location>
        <begin position="55"/>
        <end position="82"/>
    </location>
</feature>
<dbReference type="InterPro" id="IPR036236">
    <property type="entry name" value="Znf_C2H2_sf"/>
</dbReference>
<dbReference type="PROSITE" id="PS50157">
    <property type="entry name" value="ZINC_FINGER_C2H2_2"/>
    <property type="match status" value="2"/>
</dbReference>
<dbReference type="GO" id="GO:0000978">
    <property type="term" value="F:RNA polymerase II cis-regulatory region sequence-specific DNA binding"/>
    <property type="evidence" value="ECO:0007669"/>
    <property type="project" value="TreeGrafter"/>
</dbReference>
<feature type="domain" description="C2H2-type" evidence="7">
    <location>
        <begin position="83"/>
        <end position="103"/>
    </location>
</feature>
<gene>
    <name evidence="8" type="ORF">MNOR_LOCUS24023</name>
</gene>
<dbReference type="PANTHER" id="PTHR23235">
    <property type="entry name" value="KRUEPPEL-LIKE TRANSCRIPTION FACTOR"/>
    <property type="match status" value="1"/>
</dbReference>
<dbReference type="EMBL" id="CAXKWB010021697">
    <property type="protein sequence ID" value="CAL4123357.1"/>
    <property type="molecule type" value="Genomic_DNA"/>
</dbReference>
<dbReference type="FunFam" id="3.30.160.60:FF:001016">
    <property type="entry name" value="zinc finger protein 850-like"/>
    <property type="match status" value="1"/>
</dbReference>
<protein>
    <recommendedName>
        <fullName evidence="7">C2H2-type domain-containing protein</fullName>
    </recommendedName>
</protein>
<feature type="non-terminal residue" evidence="8">
    <location>
        <position position="103"/>
    </location>
</feature>
<comment type="similarity">
    <text evidence="1">Belongs to the krueppel C2H2-type zinc-finger protein family.</text>
</comment>
<dbReference type="GO" id="GO:0008270">
    <property type="term" value="F:zinc ion binding"/>
    <property type="evidence" value="ECO:0007669"/>
    <property type="project" value="UniProtKB-KW"/>
</dbReference>
<evidence type="ECO:0000256" key="4">
    <source>
        <dbReference type="ARBA" id="ARBA00022771"/>
    </source>
</evidence>
<organism evidence="8 9">
    <name type="scientific">Meganyctiphanes norvegica</name>
    <name type="common">Northern krill</name>
    <name type="synonym">Thysanopoda norvegica</name>
    <dbReference type="NCBI Taxonomy" id="48144"/>
    <lineage>
        <taxon>Eukaryota</taxon>
        <taxon>Metazoa</taxon>
        <taxon>Ecdysozoa</taxon>
        <taxon>Arthropoda</taxon>
        <taxon>Crustacea</taxon>
        <taxon>Multicrustacea</taxon>
        <taxon>Malacostraca</taxon>
        <taxon>Eumalacostraca</taxon>
        <taxon>Eucarida</taxon>
        <taxon>Euphausiacea</taxon>
        <taxon>Euphausiidae</taxon>
        <taxon>Meganyctiphanes</taxon>
    </lineage>
</organism>
<comment type="caution">
    <text evidence="8">The sequence shown here is derived from an EMBL/GenBank/DDBJ whole genome shotgun (WGS) entry which is preliminary data.</text>
</comment>
<dbReference type="InterPro" id="IPR013087">
    <property type="entry name" value="Znf_C2H2_type"/>
</dbReference>
<keyword evidence="3" id="KW-0677">Repeat</keyword>
<dbReference type="Pfam" id="PF00096">
    <property type="entry name" value="zf-C2H2"/>
    <property type="match status" value="2"/>
</dbReference>
<evidence type="ECO:0000256" key="6">
    <source>
        <dbReference type="PROSITE-ProRule" id="PRU00042"/>
    </source>
</evidence>
<proteinExistence type="inferred from homology"/>
<evidence type="ECO:0000313" key="8">
    <source>
        <dbReference type="EMBL" id="CAL4123357.1"/>
    </source>
</evidence>
<sequence length="103" mass="11689">MNRSSEAEADDTICSGLICTMTVNAGIDMMVKEDIGVNEEPVLSENVEISVKQELVCNQFYKSFPSNSLLIRHLRTHTGEKPYQCNQCDKHFSRKDSLVVHQR</sequence>
<accession>A0AAV2RFY7</accession>
<dbReference type="Proteomes" id="UP001497623">
    <property type="component" value="Unassembled WGS sequence"/>
</dbReference>
<name>A0AAV2RFY7_MEGNR</name>
<dbReference type="PANTHER" id="PTHR23235:SF120">
    <property type="entry name" value="KRUPPEL-LIKE FACTOR 15"/>
    <property type="match status" value="1"/>
</dbReference>
<keyword evidence="2" id="KW-0479">Metal-binding</keyword>
<evidence type="ECO:0000256" key="2">
    <source>
        <dbReference type="ARBA" id="ARBA00022723"/>
    </source>
</evidence>